<dbReference type="EMBL" id="BKCJ010001227">
    <property type="protein sequence ID" value="GEU39869.1"/>
    <property type="molecule type" value="Genomic_DNA"/>
</dbReference>
<evidence type="ECO:0000313" key="2">
    <source>
        <dbReference type="EMBL" id="GEU39869.1"/>
    </source>
</evidence>
<proteinExistence type="predicted"/>
<comment type="caution">
    <text evidence="2">The sequence shown here is derived from an EMBL/GenBank/DDBJ whole genome shotgun (WGS) entry which is preliminary data.</text>
</comment>
<evidence type="ECO:0000256" key="1">
    <source>
        <dbReference type="SAM" id="MobiDB-lite"/>
    </source>
</evidence>
<name>A0A6L2JT26_TANCI</name>
<gene>
    <name evidence="2" type="ORF">Tci_011847</name>
</gene>
<feature type="compositionally biased region" description="Polar residues" evidence="1">
    <location>
        <begin position="1"/>
        <end position="23"/>
    </location>
</feature>
<sequence>MQKQDTMVQKSKCNSSIENTNAGDGNINKDALDIDNNVARDFHDIGNITEENKQKMGFGYTDPCPRDVHDTEDILNDAEESQVKMKEKQFQVNYENINSLYDTFAPQTELFLKHEYFSDPSTSNVSSESSSEELDVPPKEMPNESKLLKLFVNFDNEI</sequence>
<accession>A0A6L2JT26</accession>
<feature type="region of interest" description="Disordered" evidence="1">
    <location>
        <begin position="1"/>
        <end position="28"/>
    </location>
</feature>
<protein>
    <submittedName>
        <fullName evidence="2">Uncharacterized protein</fullName>
    </submittedName>
</protein>
<feature type="region of interest" description="Disordered" evidence="1">
    <location>
        <begin position="121"/>
        <end position="140"/>
    </location>
</feature>
<dbReference type="AlphaFoldDB" id="A0A6L2JT26"/>
<reference evidence="2" key="1">
    <citation type="journal article" date="2019" name="Sci. Rep.">
        <title>Draft genome of Tanacetum cinerariifolium, the natural source of mosquito coil.</title>
        <authorList>
            <person name="Yamashiro T."/>
            <person name="Shiraishi A."/>
            <person name="Satake H."/>
            <person name="Nakayama K."/>
        </authorList>
    </citation>
    <scope>NUCLEOTIDE SEQUENCE</scope>
</reference>
<organism evidence="2">
    <name type="scientific">Tanacetum cinerariifolium</name>
    <name type="common">Dalmatian daisy</name>
    <name type="synonym">Chrysanthemum cinerariifolium</name>
    <dbReference type="NCBI Taxonomy" id="118510"/>
    <lineage>
        <taxon>Eukaryota</taxon>
        <taxon>Viridiplantae</taxon>
        <taxon>Streptophyta</taxon>
        <taxon>Embryophyta</taxon>
        <taxon>Tracheophyta</taxon>
        <taxon>Spermatophyta</taxon>
        <taxon>Magnoliopsida</taxon>
        <taxon>eudicotyledons</taxon>
        <taxon>Gunneridae</taxon>
        <taxon>Pentapetalae</taxon>
        <taxon>asterids</taxon>
        <taxon>campanulids</taxon>
        <taxon>Asterales</taxon>
        <taxon>Asteraceae</taxon>
        <taxon>Asteroideae</taxon>
        <taxon>Anthemideae</taxon>
        <taxon>Anthemidinae</taxon>
        <taxon>Tanacetum</taxon>
    </lineage>
</organism>